<dbReference type="PROSITE" id="PS51170">
    <property type="entry name" value="CW"/>
    <property type="match status" value="5"/>
</dbReference>
<feature type="repeat" description="Cell wall-binding" evidence="2">
    <location>
        <begin position="340"/>
        <end position="359"/>
    </location>
</feature>
<gene>
    <name evidence="4" type="ORF">ATTO_16880</name>
</gene>
<proteinExistence type="predicted"/>
<feature type="repeat" description="Cell wall-binding" evidence="2">
    <location>
        <begin position="380"/>
        <end position="399"/>
    </location>
</feature>
<dbReference type="SUPFAM" id="SSF69360">
    <property type="entry name" value="Cell wall binding repeat"/>
    <property type="match status" value="1"/>
</dbReference>
<reference evidence="4" key="1">
    <citation type="submission" date="2021-11" db="EMBL/GenBank/DDBJ databases">
        <title>Complete genome sequence of Atopobiaceae bacterium TOC12.</title>
        <authorList>
            <person name="Morinaga K."/>
            <person name="Kusada H."/>
            <person name="Tamaki H."/>
        </authorList>
    </citation>
    <scope>NUCLEOTIDE SEQUENCE</scope>
    <source>
        <strain evidence="4">TOC12</strain>
    </source>
</reference>
<dbReference type="Pfam" id="PF19127">
    <property type="entry name" value="Choline_bind_3"/>
    <property type="match status" value="1"/>
</dbReference>
<feature type="repeat" description="Cell wall-binding" evidence="2">
    <location>
        <begin position="400"/>
        <end position="419"/>
    </location>
</feature>
<feature type="repeat" description="Cell wall-binding" evidence="2">
    <location>
        <begin position="320"/>
        <end position="339"/>
    </location>
</feature>
<evidence type="ECO:0000256" key="2">
    <source>
        <dbReference type="PROSITE-ProRule" id="PRU00591"/>
    </source>
</evidence>
<evidence type="ECO:0008006" key="6">
    <source>
        <dbReference type="Google" id="ProtNLM"/>
    </source>
</evidence>
<dbReference type="SUPFAM" id="SSF55797">
    <property type="entry name" value="PR-1-like"/>
    <property type="match status" value="1"/>
</dbReference>
<dbReference type="KEGG" id="lcal:ATTO_16880"/>
<protein>
    <recommendedName>
        <fullName evidence="6">SCP domain-containing protein</fullName>
    </recommendedName>
</protein>
<dbReference type="Pfam" id="PF19085">
    <property type="entry name" value="Choline_bind_2"/>
    <property type="match status" value="1"/>
</dbReference>
<feature type="signal peptide" evidence="3">
    <location>
        <begin position="1"/>
        <end position="32"/>
    </location>
</feature>
<evidence type="ECO:0000256" key="3">
    <source>
        <dbReference type="SAM" id="SignalP"/>
    </source>
</evidence>
<keyword evidence="3" id="KW-0732">Signal</keyword>
<keyword evidence="5" id="KW-1185">Reference proteome</keyword>
<keyword evidence="1" id="KW-0677">Repeat</keyword>
<evidence type="ECO:0000256" key="1">
    <source>
        <dbReference type="ARBA" id="ARBA00022737"/>
    </source>
</evidence>
<accession>A0AAU9CQ85</accession>
<evidence type="ECO:0000313" key="5">
    <source>
        <dbReference type="Proteomes" id="UP001431186"/>
    </source>
</evidence>
<organism evidence="4 5">
    <name type="scientific">Leptogranulimonas caecicola</name>
    <dbReference type="NCBI Taxonomy" id="2894156"/>
    <lineage>
        <taxon>Bacteria</taxon>
        <taxon>Bacillati</taxon>
        <taxon>Actinomycetota</taxon>
        <taxon>Coriobacteriia</taxon>
        <taxon>Coriobacteriales</taxon>
        <taxon>Kribbibacteriaceae</taxon>
        <taxon>Leptogranulimonas</taxon>
    </lineage>
</organism>
<evidence type="ECO:0000313" key="4">
    <source>
        <dbReference type="EMBL" id="BDC91816.1"/>
    </source>
</evidence>
<dbReference type="EMBL" id="AP025285">
    <property type="protein sequence ID" value="BDC91816.1"/>
    <property type="molecule type" value="Genomic_DNA"/>
</dbReference>
<dbReference type="RefSeq" id="WP_323373076.1">
    <property type="nucleotide sequence ID" value="NZ_AP025285.1"/>
</dbReference>
<feature type="repeat" description="Cell wall-binding" evidence="2">
    <location>
        <begin position="360"/>
        <end position="379"/>
    </location>
</feature>
<dbReference type="InterPro" id="IPR018337">
    <property type="entry name" value="Cell_wall/Cho-bd_repeat"/>
</dbReference>
<dbReference type="Proteomes" id="UP001431186">
    <property type="component" value="Chromosome"/>
</dbReference>
<sequence length="457" mass="49953">MFSLRKTLVRKTFALLAMCACLLLAVPVTAQAYVPLNQPEIKAAAQREVDAAQSEVNSLSAKATINELTFFQWMQSTGKAGGKEAVEVLTKSPILANTKIGASGDATSWANFKESLKWIKECNRLRAEAKTDPKTGAVLGQFKVSPELMAIAAVQGNKSAVVLGHTQAYKVGENLSWGYADPFEGWYWEEMATYKNSNVTNPSTGKTYAPEKGGETGHYLNIVNSNYLTTGFATNTVSGNKYPITHGETFEFNKPAYTTAEFDALVAEYEKNPEINGSADKLVAAQNRLNAAKAKLAAASQPNWCQDGGRWRWWNGNGWSTGWVNTGGHWYWLDNSGAMATGWIYTGGAWYWMDGSGAMATGWVKVGGTWYYLTGSGAMATGWRWVGNAWYYLNGSGAMLTGWQWIGGAWYWMDGSGAMAANRWIGNYYVGGSGAMATNRWIGRWHVNGAGVWDATR</sequence>
<dbReference type="Gene3D" id="2.10.270.10">
    <property type="entry name" value="Cholin Binding"/>
    <property type="match status" value="2"/>
</dbReference>
<dbReference type="Gene3D" id="3.40.33.10">
    <property type="entry name" value="CAP"/>
    <property type="match status" value="1"/>
</dbReference>
<feature type="chain" id="PRO_5043897051" description="SCP domain-containing protein" evidence="3">
    <location>
        <begin position="33"/>
        <end position="457"/>
    </location>
</feature>
<dbReference type="Pfam" id="PF01473">
    <property type="entry name" value="Choline_bind_1"/>
    <property type="match status" value="1"/>
</dbReference>
<dbReference type="AlphaFoldDB" id="A0AAU9CQ85"/>
<dbReference type="InterPro" id="IPR035940">
    <property type="entry name" value="CAP_sf"/>
</dbReference>
<name>A0AAU9CQ85_9ACTN</name>